<dbReference type="EMBL" id="BMDY01000009">
    <property type="protein sequence ID" value="GGB05033.1"/>
    <property type="molecule type" value="Genomic_DNA"/>
</dbReference>
<organism evidence="1 2">
    <name type="scientific">Agarivorans gilvus</name>
    <dbReference type="NCBI Taxonomy" id="680279"/>
    <lineage>
        <taxon>Bacteria</taxon>
        <taxon>Pseudomonadati</taxon>
        <taxon>Pseudomonadota</taxon>
        <taxon>Gammaproteobacteria</taxon>
        <taxon>Alteromonadales</taxon>
        <taxon>Alteromonadaceae</taxon>
        <taxon>Agarivorans</taxon>
    </lineage>
</organism>
<dbReference type="Proteomes" id="UP000651977">
    <property type="component" value="Unassembled WGS sequence"/>
</dbReference>
<keyword evidence="2" id="KW-1185">Reference proteome</keyword>
<reference evidence="2" key="1">
    <citation type="journal article" date="2019" name="Int. J. Syst. Evol. Microbiol.">
        <title>The Global Catalogue of Microorganisms (GCM) 10K type strain sequencing project: providing services to taxonomists for standard genome sequencing and annotation.</title>
        <authorList>
            <consortium name="The Broad Institute Genomics Platform"/>
            <consortium name="The Broad Institute Genome Sequencing Center for Infectious Disease"/>
            <person name="Wu L."/>
            <person name="Ma J."/>
        </authorList>
    </citation>
    <scope>NUCLEOTIDE SEQUENCE [LARGE SCALE GENOMIC DNA]</scope>
    <source>
        <strain evidence="2">CGMCC 1.10131</strain>
    </source>
</reference>
<accession>A0ABQ1I0K3</accession>
<dbReference type="RefSeq" id="WP_055734302.1">
    <property type="nucleotide sequence ID" value="NZ_BMDY01000009.1"/>
</dbReference>
<protein>
    <recommendedName>
        <fullName evidence="3">IS1 family transposase</fullName>
    </recommendedName>
</protein>
<sequence>MNSNPDAAQPQEFAFRQEFNCCKNCRCPNFGFTESSDYLAKSQQLGYPALHCKACGSYPPLVDSHSVNLVVAERAQQHLSKAPCGCSQCEPGFFLGPTVGVKRYGKTGANSQRYQCRQCQSVFTQPHIKNTEQLCQLFNFLSQGHNPQQIMQQLSIAPKIYYQLLQRLYHCLRFYSRLQEQRALPHDFIALHTESKVHEFSEQKRIWALCSNEVQSGYVLLHTHNQTQVELSQAVYYQQRPSTTLPALQDNPIVEALKRRYQLTLNRYHFEDLHYGPTSHLRGTHIIQPSVCAYAHFQLLSGFTHEAERFHHYIEHESSIRGAALMSCVEAIRHKQAEVYYIYHHPRTETDMGEGGNKVGWWNDRWYPADFGAYCSITSAQASATPVNLPRPMACQAFFEHLEQSMSKQLKSASSVNALFEINRALFNYVLSDEQGQTPAMRLGCSDKPLSGSQLVSAAVAAVNADHIDKFSA</sequence>
<gene>
    <name evidence="1" type="ORF">GCM10007414_17920</name>
</gene>
<proteinExistence type="predicted"/>
<comment type="caution">
    <text evidence="1">The sequence shown here is derived from an EMBL/GenBank/DDBJ whole genome shotgun (WGS) entry which is preliminary data.</text>
</comment>
<name>A0ABQ1I0K3_9ALTE</name>
<evidence type="ECO:0008006" key="3">
    <source>
        <dbReference type="Google" id="ProtNLM"/>
    </source>
</evidence>
<evidence type="ECO:0000313" key="1">
    <source>
        <dbReference type="EMBL" id="GGB05033.1"/>
    </source>
</evidence>
<evidence type="ECO:0000313" key="2">
    <source>
        <dbReference type="Proteomes" id="UP000651977"/>
    </source>
</evidence>